<feature type="compositionally biased region" description="Basic and acidic residues" evidence="1">
    <location>
        <begin position="106"/>
        <end position="128"/>
    </location>
</feature>
<feature type="compositionally biased region" description="Basic and acidic residues" evidence="1">
    <location>
        <begin position="53"/>
        <end position="72"/>
    </location>
</feature>
<gene>
    <name evidence="3" type="ORF">O181_055294</name>
</gene>
<dbReference type="AlphaFoldDB" id="A0A9Q3E668"/>
<evidence type="ECO:0000313" key="4">
    <source>
        <dbReference type="Proteomes" id="UP000765509"/>
    </source>
</evidence>
<sequence>MLRSLINLIYLSAFLLNLSQATPVSLQGKPTLEAFDAVRSPETKPSLSLDQLKPADWHEGDLTHLGSERDGRSSLPNHLRYKRSTGGWGSFTKILGGSGNKSKSASAKEEAAAAARAERAREQEEAKAAVDAAVASGQRDKTIWLPSNSSQK</sequence>
<keyword evidence="2" id="KW-0732">Signal</keyword>
<name>A0A9Q3E668_9BASI</name>
<organism evidence="3 4">
    <name type="scientific">Austropuccinia psidii MF-1</name>
    <dbReference type="NCBI Taxonomy" id="1389203"/>
    <lineage>
        <taxon>Eukaryota</taxon>
        <taxon>Fungi</taxon>
        <taxon>Dikarya</taxon>
        <taxon>Basidiomycota</taxon>
        <taxon>Pucciniomycotina</taxon>
        <taxon>Pucciniomycetes</taxon>
        <taxon>Pucciniales</taxon>
        <taxon>Sphaerophragmiaceae</taxon>
        <taxon>Austropuccinia</taxon>
    </lineage>
</organism>
<feature type="region of interest" description="Disordered" evidence="1">
    <location>
        <begin position="38"/>
        <end position="152"/>
    </location>
</feature>
<feature type="signal peptide" evidence="2">
    <location>
        <begin position="1"/>
        <end position="21"/>
    </location>
</feature>
<comment type="caution">
    <text evidence="3">The sequence shown here is derived from an EMBL/GenBank/DDBJ whole genome shotgun (WGS) entry which is preliminary data.</text>
</comment>
<accession>A0A9Q3E668</accession>
<reference evidence="3" key="1">
    <citation type="submission" date="2021-03" db="EMBL/GenBank/DDBJ databases">
        <title>Draft genome sequence of rust myrtle Austropuccinia psidii MF-1, a brazilian biotype.</title>
        <authorList>
            <person name="Quecine M.C."/>
            <person name="Pachon D.M.R."/>
            <person name="Bonatelli M.L."/>
            <person name="Correr F.H."/>
            <person name="Franceschini L.M."/>
            <person name="Leite T.F."/>
            <person name="Margarido G.R.A."/>
            <person name="Almeida C.A."/>
            <person name="Ferrarezi J.A."/>
            <person name="Labate C.A."/>
        </authorList>
    </citation>
    <scope>NUCLEOTIDE SEQUENCE</scope>
    <source>
        <strain evidence="3">MF-1</strain>
    </source>
</reference>
<feature type="chain" id="PRO_5040284564" evidence="2">
    <location>
        <begin position="22"/>
        <end position="152"/>
    </location>
</feature>
<evidence type="ECO:0000313" key="3">
    <source>
        <dbReference type="EMBL" id="MBW0515579.1"/>
    </source>
</evidence>
<evidence type="ECO:0000256" key="2">
    <source>
        <dbReference type="SAM" id="SignalP"/>
    </source>
</evidence>
<proteinExistence type="predicted"/>
<protein>
    <submittedName>
        <fullName evidence="3">Uncharacterized protein</fullName>
    </submittedName>
</protein>
<dbReference type="EMBL" id="AVOT02024712">
    <property type="protein sequence ID" value="MBW0515579.1"/>
    <property type="molecule type" value="Genomic_DNA"/>
</dbReference>
<dbReference type="Proteomes" id="UP000765509">
    <property type="component" value="Unassembled WGS sequence"/>
</dbReference>
<keyword evidence="4" id="KW-1185">Reference proteome</keyword>
<evidence type="ECO:0000256" key="1">
    <source>
        <dbReference type="SAM" id="MobiDB-lite"/>
    </source>
</evidence>